<dbReference type="Gene3D" id="1.10.287.1130">
    <property type="entry name" value="CytochromE C oxidase copper chaperone"/>
    <property type="match status" value="1"/>
</dbReference>
<dbReference type="EMBL" id="GAKP01003234">
    <property type="protein sequence ID" value="JAC55718.1"/>
    <property type="molecule type" value="Transcribed_RNA"/>
</dbReference>
<dbReference type="AlphaFoldDB" id="A0A034WPR6"/>
<feature type="region of interest" description="Disordered" evidence="1">
    <location>
        <begin position="121"/>
        <end position="148"/>
    </location>
</feature>
<organism evidence="2">
    <name type="scientific">Bactrocera dorsalis</name>
    <name type="common">Oriental fruit fly</name>
    <name type="synonym">Dacus dorsalis</name>
    <dbReference type="NCBI Taxonomy" id="27457"/>
    <lineage>
        <taxon>Eukaryota</taxon>
        <taxon>Metazoa</taxon>
        <taxon>Ecdysozoa</taxon>
        <taxon>Arthropoda</taxon>
        <taxon>Hexapoda</taxon>
        <taxon>Insecta</taxon>
        <taxon>Pterygota</taxon>
        <taxon>Neoptera</taxon>
        <taxon>Endopterygota</taxon>
        <taxon>Diptera</taxon>
        <taxon>Brachycera</taxon>
        <taxon>Muscomorpha</taxon>
        <taxon>Tephritoidea</taxon>
        <taxon>Tephritidae</taxon>
        <taxon>Bactrocera</taxon>
        <taxon>Bactrocera</taxon>
    </lineage>
</organism>
<dbReference type="RefSeq" id="XP_011206245.2">
    <property type="nucleotide sequence ID" value="XM_011207943.4"/>
</dbReference>
<sequence>MMGNLYSKVWPSKKKDSSFYLKPLTKDASVLKAVEDIQNLTPEQVEQQFENVCRASHKVLHSLTHNPCRQFSMRIKQCLDENVLQMSKCFGEMDEYRKCVSAMMSQKLAGVIDFEEQKEDRINESNLDVETENERSERKQESDPSSCA</sequence>
<dbReference type="InterPro" id="IPR009069">
    <property type="entry name" value="Cys_alpha_HP_mot_SF"/>
</dbReference>
<protein>
    <submittedName>
        <fullName evidence="2">Uncharacterized protein</fullName>
    </submittedName>
</protein>
<proteinExistence type="predicted"/>
<reference evidence="2" key="1">
    <citation type="journal article" date="2014" name="BMC Genomics">
        <title>Characterizing the developmental transcriptome of the oriental fruit fly, Bactrocera dorsalis (Diptera: Tephritidae) through comparative genomic analysis with Drosophila melanogaster utilizing modENCODE datasets.</title>
        <authorList>
            <person name="Geib S.M."/>
            <person name="Calla B."/>
            <person name="Hall B."/>
            <person name="Hou S."/>
            <person name="Manoukis N.C."/>
        </authorList>
    </citation>
    <scope>NUCLEOTIDE SEQUENCE</scope>
    <source>
        <strain evidence="2">Punador</strain>
    </source>
</reference>
<dbReference type="PROSITE" id="PS51808">
    <property type="entry name" value="CHCH"/>
    <property type="match status" value="1"/>
</dbReference>
<dbReference type="OrthoDB" id="7883521at2759"/>
<name>A0A034WPR6_BACDO</name>
<evidence type="ECO:0000313" key="2">
    <source>
        <dbReference type="EMBL" id="JAC55718.1"/>
    </source>
</evidence>
<accession>A0A034WPR6</accession>
<dbReference type="GeneID" id="105228224"/>
<dbReference type="SUPFAM" id="SSF47072">
    <property type="entry name" value="Cysteine alpha-hairpin motif"/>
    <property type="match status" value="1"/>
</dbReference>
<evidence type="ECO:0000256" key="1">
    <source>
        <dbReference type="SAM" id="MobiDB-lite"/>
    </source>
</evidence>
<feature type="compositionally biased region" description="Basic and acidic residues" evidence="1">
    <location>
        <begin position="132"/>
        <end position="142"/>
    </location>
</feature>
<dbReference type="KEGG" id="bdr:105228224"/>